<reference evidence="4 5" key="1">
    <citation type="journal article" date="2021" name="Nat. Commun.">
        <title>Incipient diploidization of the medicinal plant Perilla within 10,000 years.</title>
        <authorList>
            <person name="Zhang Y."/>
            <person name="Shen Q."/>
            <person name="Leng L."/>
            <person name="Zhang D."/>
            <person name="Chen S."/>
            <person name="Shi Y."/>
            <person name="Ning Z."/>
            <person name="Chen S."/>
        </authorList>
    </citation>
    <scope>NUCLEOTIDE SEQUENCE [LARGE SCALE GENOMIC DNA]</scope>
    <source>
        <strain evidence="5">cv. PC099</strain>
    </source>
</reference>
<dbReference type="Pfam" id="PF05699">
    <property type="entry name" value="Dimer_Tnp_hAT"/>
    <property type="match status" value="1"/>
</dbReference>
<dbReference type="GO" id="GO:0046983">
    <property type="term" value="F:protein dimerization activity"/>
    <property type="evidence" value="ECO:0007669"/>
    <property type="project" value="InterPro"/>
</dbReference>
<evidence type="ECO:0000313" key="5">
    <source>
        <dbReference type="Proteomes" id="UP001190926"/>
    </source>
</evidence>
<dbReference type="InterPro" id="IPR007021">
    <property type="entry name" value="DUF659"/>
</dbReference>
<organism evidence="4 5">
    <name type="scientific">Perilla frutescens var. hirtella</name>
    <name type="common">Perilla citriodora</name>
    <name type="synonym">Perilla setoyensis</name>
    <dbReference type="NCBI Taxonomy" id="608512"/>
    <lineage>
        <taxon>Eukaryota</taxon>
        <taxon>Viridiplantae</taxon>
        <taxon>Streptophyta</taxon>
        <taxon>Embryophyta</taxon>
        <taxon>Tracheophyta</taxon>
        <taxon>Spermatophyta</taxon>
        <taxon>Magnoliopsida</taxon>
        <taxon>eudicotyledons</taxon>
        <taxon>Gunneridae</taxon>
        <taxon>Pentapetalae</taxon>
        <taxon>asterids</taxon>
        <taxon>lamiids</taxon>
        <taxon>Lamiales</taxon>
        <taxon>Lamiaceae</taxon>
        <taxon>Nepetoideae</taxon>
        <taxon>Elsholtzieae</taxon>
        <taxon>Perilla</taxon>
    </lineage>
</organism>
<sequence length="493" mass="56965">MSGSGTSRTRTKSIKGGNGQCRDPTWKYSVEIEKGVNKPYKYFKYNFYSKDIKGGVKRVKDHLAHNRNNVAPCLKVPEKVKEKIKKYMNDFEQTKHMVQQNMKEQVDSGSYYHVNHGGSDGTKEMMSSSRGFRGPIDRFMVNIGDDEVNGIPFNVIRIPLWINMCRSIAEFGRGLKEPSMYEMRTWILDEEVKTTTTIVDEIKDISIDASDCVKDATKLFELLDGIVEEVREDIVVQVVTDNASAYKAAGRMLMDKRKKLYWTECAWAKKDEGKAMRKIIMQELFWSGVVYAIRTTRPLVQVLRLVDGETLTMGFIYGAMDEAKEKIAKNLDGEVASYKEIWDIIDQKWEKQLHLVWWDYIGDEVPELKLFAMKILGLTCSSSACERNWSTFNQVHIKRRNHLITSRLNKLVCIMYNKKLKHKFLKKRSRKDEDDSLIVEEVSFDDEWVANPNDEEDMAIDVAEKTIEMMEGEDETSNKKRKTNEASIPLKKG</sequence>
<evidence type="ECO:0000313" key="4">
    <source>
        <dbReference type="EMBL" id="KAH6825307.1"/>
    </source>
</evidence>
<gene>
    <name evidence="4" type="ORF">C2S53_007031</name>
</gene>
<evidence type="ECO:0000259" key="2">
    <source>
        <dbReference type="Pfam" id="PF04937"/>
    </source>
</evidence>
<dbReference type="PANTHER" id="PTHR32166">
    <property type="entry name" value="OSJNBA0013A04.12 PROTEIN"/>
    <property type="match status" value="1"/>
</dbReference>
<proteinExistence type="predicted"/>
<feature type="domain" description="HAT C-terminal dimerisation" evidence="3">
    <location>
        <begin position="336"/>
        <end position="415"/>
    </location>
</feature>
<dbReference type="SUPFAM" id="SSF53098">
    <property type="entry name" value="Ribonuclease H-like"/>
    <property type="match status" value="1"/>
</dbReference>
<dbReference type="PANTHER" id="PTHR32166:SF123">
    <property type="entry name" value="BED-TYPE DOMAIN-CONTAINING PROTEIN"/>
    <property type="match status" value="1"/>
</dbReference>
<accession>A0AAD4J1E9</accession>
<protein>
    <submittedName>
        <fullName evidence="4">Uncharacterized protein</fullName>
    </submittedName>
</protein>
<feature type="region of interest" description="Disordered" evidence="1">
    <location>
        <begin position="1"/>
        <end position="20"/>
    </location>
</feature>
<evidence type="ECO:0000256" key="1">
    <source>
        <dbReference type="SAM" id="MobiDB-lite"/>
    </source>
</evidence>
<evidence type="ECO:0000259" key="3">
    <source>
        <dbReference type="Pfam" id="PF05699"/>
    </source>
</evidence>
<feature type="domain" description="DUF659" evidence="2">
    <location>
        <begin position="206"/>
        <end position="266"/>
    </location>
</feature>
<feature type="region of interest" description="Disordered" evidence="1">
    <location>
        <begin position="470"/>
        <end position="493"/>
    </location>
</feature>
<comment type="caution">
    <text evidence="4">The sequence shown here is derived from an EMBL/GenBank/DDBJ whole genome shotgun (WGS) entry which is preliminary data.</text>
</comment>
<dbReference type="Proteomes" id="UP001190926">
    <property type="component" value="Unassembled WGS sequence"/>
</dbReference>
<dbReference type="InterPro" id="IPR008906">
    <property type="entry name" value="HATC_C_dom"/>
</dbReference>
<dbReference type="AlphaFoldDB" id="A0AAD4J1E9"/>
<name>A0AAD4J1E9_PERFH</name>
<dbReference type="InterPro" id="IPR012337">
    <property type="entry name" value="RNaseH-like_sf"/>
</dbReference>
<keyword evidence="5" id="KW-1185">Reference proteome</keyword>
<dbReference type="Pfam" id="PF04937">
    <property type="entry name" value="DUF659"/>
    <property type="match status" value="1"/>
</dbReference>
<dbReference type="EMBL" id="SDAM02000176">
    <property type="protein sequence ID" value="KAH6825307.1"/>
    <property type="molecule type" value="Genomic_DNA"/>
</dbReference>